<evidence type="ECO:0000256" key="1">
    <source>
        <dbReference type="ARBA" id="ARBA00004651"/>
    </source>
</evidence>
<evidence type="ECO:0000313" key="11">
    <source>
        <dbReference type="Proteomes" id="UP001519272"/>
    </source>
</evidence>
<feature type="domain" description="ABC transporter" evidence="8">
    <location>
        <begin position="347"/>
        <end position="587"/>
    </location>
</feature>
<dbReference type="SMART" id="SM00382">
    <property type="entry name" value="AAA"/>
    <property type="match status" value="1"/>
</dbReference>
<keyword evidence="3" id="KW-0547">Nucleotide-binding</keyword>
<dbReference type="InterPro" id="IPR011527">
    <property type="entry name" value="ABC1_TM_dom"/>
</dbReference>
<dbReference type="PROSITE" id="PS50929">
    <property type="entry name" value="ABC_TM1F"/>
    <property type="match status" value="1"/>
</dbReference>
<dbReference type="InterPro" id="IPR003439">
    <property type="entry name" value="ABC_transporter-like_ATP-bd"/>
</dbReference>
<feature type="domain" description="ABC transmembrane type-1" evidence="9">
    <location>
        <begin position="134"/>
        <end position="312"/>
    </location>
</feature>
<feature type="transmembrane region" description="Helical" evidence="7">
    <location>
        <begin position="66"/>
        <end position="83"/>
    </location>
</feature>
<feature type="transmembrane region" description="Helical" evidence="7">
    <location>
        <begin position="165"/>
        <end position="184"/>
    </location>
</feature>
<accession>A0ABS4FV12</accession>
<dbReference type="SUPFAM" id="SSF90123">
    <property type="entry name" value="ABC transporter transmembrane region"/>
    <property type="match status" value="1"/>
</dbReference>
<dbReference type="EMBL" id="JAGGKG010000013">
    <property type="protein sequence ID" value="MBP1906193.1"/>
    <property type="molecule type" value="Genomic_DNA"/>
</dbReference>
<keyword evidence="11" id="KW-1185">Reference proteome</keyword>
<comment type="subcellular location">
    <subcellularLocation>
        <location evidence="1">Cell membrane</location>
        <topology evidence="1">Multi-pass membrane protein</topology>
    </subcellularLocation>
</comment>
<feature type="transmembrane region" description="Helical" evidence="7">
    <location>
        <begin position="24"/>
        <end position="46"/>
    </location>
</feature>
<comment type="caution">
    <text evidence="10">The sequence shown here is derived from an EMBL/GenBank/DDBJ whole genome shotgun (WGS) entry which is preliminary data.</text>
</comment>
<evidence type="ECO:0000256" key="3">
    <source>
        <dbReference type="ARBA" id="ARBA00022741"/>
    </source>
</evidence>
<feature type="transmembrane region" description="Helical" evidence="7">
    <location>
        <begin position="255"/>
        <end position="278"/>
    </location>
</feature>
<evidence type="ECO:0000259" key="8">
    <source>
        <dbReference type="PROSITE" id="PS50893"/>
    </source>
</evidence>
<dbReference type="InterPro" id="IPR036640">
    <property type="entry name" value="ABC1_TM_sf"/>
</dbReference>
<dbReference type="InterPro" id="IPR039421">
    <property type="entry name" value="Type_1_exporter"/>
</dbReference>
<evidence type="ECO:0000256" key="6">
    <source>
        <dbReference type="ARBA" id="ARBA00023136"/>
    </source>
</evidence>
<dbReference type="Gene3D" id="3.40.50.300">
    <property type="entry name" value="P-loop containing nucleotide triphosphate hydrolases"/>
    <property type="match status" value="1"/>
</dbReference>
<keyword evidence="6 7" id="KW-0472">Membrane</keyword>
<keyword evidence="4" id="KW-0067">ATP-binding</keyword>
<evidence type="ECO:0000256" key="2">
    <source>
        <dbReference type="ARBA" id="ARBA00022692"/>
    </source>
</evidence>
<dbReference type="PANTHER" id="PTHR43394">
    <property type="entry name" value="ATP-DEPENDENT PERMEASE MDL1, MITOCHONDRIAL"/>
    <property type="match status" value="1"/>
</dbReference>
<dbReference type="InterPro" id="IPR027417">
    <property type="entry name" value="P-loop_NTPase"/>
</dbReference>
<dbReference type="Proteomes" id="UP001519272">
    <property type="component" value="Unassembled WGS sequence"/>
</dbReference>
<dbReference type="SUPFAM" id="SSF52540">
    <property type="entry name" value="P-loop containing nucleoside triphosphate hydrolases"/>
    <property type="match status" value="1"/>
</dbReference>
<evidence type="ECO:0000259" key="9">
    <source>
        <dbReference type="PROSITE" id="PS50929"/>
    </source>
</evidence>
<keyword evidence="2 7" id="KW-0812">Transmembrane</keyword>
<evidence type="ECO:0000256" key="7">
    <source>
        <dbReference type="SAM" id="Phobius"/>
    </source>
</evidence>
<name>A0ABS4FV12_9BACL</name>
<proteinExistence type="predicted"/>
<gene>
    <name evidence="10" type="ORF">J2Z32_002842</name>
</gene>
<dbReference type="PANTHER" id="PTHR43394:SF1">
    <property type="entry name" value="ATP-BINDING CASSETTE SUB-FAMILY B MEMBER 10, MITOCHONDRIAL"/>
    <property type="match status" value="1"/>
</dbReference>
<feature type="transmembrane region" description="Helical" evidence="7">
    <location>
        <begin position="139"/>
        <end position="159"/>
    </location>
</feature>
<evidence type="ECO:0000256" key="4">
    <source>
        <dbReference type="ARBA" id="ARBA00022840"/>
    </source>
</evidence>
<dbReference type="Pfam" id="PF00005">
    <property type="entry name" value="ABC_tran"/>
    <property type="match status" value="1"/>
</dbReference>
<evidence type="ECO:0000313" key="10">
    <source>
        <dbReference type="EMBL" id="MBP1906193.1"/>
    </source>
</evidence>
<dbReference type="RefSeq" id="WP_210089796.1">
    <property type="nucleotide sequence ID" value="NZ_JAGGKG010000013.1"/>
</dbReference>
<protein>
    <submittedName>
        <fullName evidence="10">ABC-type multidrug transport system fused ATPase/permease subunit</fullName>
    </submittedName>
</protein>
<dbReference type="InterPro" id="IPR003593">
    <property type="entry name" value="AAA+_ATPase"/>
</dbReference>
<reference evidence="10 11" key="1">
    <citation type="submission" date="2021-03" db="EMBL/GenBank/DDBJ databases">
        <title>Genomic Encyclopedia of Type Strains, Phase IV (KMG-IV): sequencing the most valuable type-strain genomes for metagenomic binning, comparative biology and taxonomic classification.</title>
        <authorList>
            <person name="Goeker M."/>
        </authorList>
    </citation>
    <scope>NUCLEOTIDE SEQUENCE [LARGE SCALE GENOMIC DNA]</scope>
    <source>
        <strain evidence="10 11">DSM 14349</strain>
    </source>
</reference>
<keyword evidence="5 7" id="KW-1133">Transmembrane helix</keyword>
<dbReference type="Gene3D" id="1.20.1560.10">
    <property type="entry name" value="ABC transporter type 1, transmembrane domain"/>
    <property type="match status" value="1"/>
</dbReference>
<dbReference type="PROSITE" id="PS50893">
    <property type="entry name" value="ABC_TRANSPORTER_2"/>
    <property type="match status" value="1"/>
</dbReference>
<evidence type="ECO:0000256" key="5">
    <source>
        <dbReference type="ARBA" id="ARBA00022989"/>
    </source>
</evidence>
<organism evidence="10 11">
    <name type="scientific">Paenibacillus turicensis</name>
    <dbReference type="NCBI Taxonomy" id="160487"/>
    <lineage>
        <taxon>Bacteria</taxon>
        <taxon>Bacillati</taxon>
        <taxon>Bacillota</taxon>
        <taxon>Bacilli</taxon>
        <taxon>Bacillales</taxon>
        <taxon>Paenibacillaceae</taxon>
        <taxon>Paenibacillus</taxon>
    </lineage>
</organism>
<sequence length="599" mass="68871">MKVKQVIHNLRKIFSIIVTQNPRYLLYSMLQIVTSIIEPFISIFLIKYMLDALDQEVSFETSVGKILLFLAIGLIVGNLKIVADNFTKLYAKNQMIPMSMLFCKKSIEMDYQNIENPVISNEMNRAINVLLNKDSLERYLGSVNSICIALGQLIITMMIMSQLNYFILITILAITVGNYFINLTSERQKYKIQREIAPIDREWKYLRSLTHDVSFGQAIRIYNLNYFLLQKIDHNRNRFMSIKKRMLNRDFSRSLFVDILNFVQEIIIFVWLVFSVIYNQLSLGNFSIMFNASQQLTESFSGLSNAFVKLYENDNYINDYFSFLQREDHIRNTNGVHINQNSGVGDLQFHHVSFKYPGSERYTIQNLNLTIKHGERISIVGDNGAGKTTIVKLIMRLYDVTEGEITYNGVNIKQYDYDDYLAMISTVFQDFKIFATSIYENIALDRYEESEIHKLDQILESCGLADKVQSLPGGGQTILSYVYDHEGIELSEGQKQSVALGRAIYKDSPIVILDEPTASLSPMAERDLYTSFDSLIEGKMAIYISHRLSSAQISDKICVIQEGTLAEYGSHEELMNLKGIYANMFVLQSKYYEPCEVTS</sequence>